<feature type="domain" description="EAL" evidence="1">
    <location>
        <begin position="6"/>
        <end position="260"/>
    </location>
</feature>
<reference evidence="2 3" key="1">
    <citation type="submission" date="2017-03" db="EMBL/GenBank/DDBJ databases">
        <title>Genome analysis of strain PAMC 26510.</title>
        <authorList>
            <person name="Oh H.-M."/>
            <person name="Yang J.-A."/>
        </authorList>
    </citation>
    <scope>NUCLEOTIDE SEQUENCE [LARGE SCALE GENOMIC DNA]</scope>
    <source>
        <strain evidence="2 3">PAMC 26510</strain>
    </source>
</reference>
<dbReference type="RefSeq" id="WP_086380568.1">
    <property type="nucleotide sequence ID" value="NZ_NBTY01000017.1"/>
</dbReference>
<sequence>MKIEEKEQLCQRVRRGLSAGEFAMAFQGIYQMKTGALTSAEALIRWLHPEYGTLLPDAFISAIEDPRVAADMTYFVIKSTSRQLGQWQREGRPVFPIAVNVPPSVAMSEHFTQHVERIARSNGISPGLLQLELSEAEDATRVLASKGLMAGLRDIGVTIAIDDFGTGYSSLAMLSAMDIDVVKLAKELLVEVPTCPRACAVVSAMLNLLQTLRLTVVVEGVETQSQAKWLAQWPHVLTQGFYYGRPTFGLANVPGCKRAPVRHLELVSA</sequence>
<dbReference type="PROSITE" id="PS50883">
    <property type="entry name" value="EAL"/>
    <property type="match status" value="1"/>
</dbReference>
<dbReference type="SMART" id="SM00052">
    <property type="entry name" value="EAL"/>
    <property type="match status" value="1"/>
</dbReference>
<gene>
    <name evidence="2" type="ORF">PAMC26510_04005</name>
</gene>
<name>A0A242N8E4_CABSO</name>
<dbReference type="Pfam" id="PF00563">
    <property type="entry name" value="EAL"/>
    <property type="match status" value="1"/>
</dbReference>
<dbReference type="InterPro" id="IPR035919">
    <property type="entry name" value="EAL_sf"/>
</dbReference>
<accession>A0A242N8E4</accession>
<dbReference type="InterPro" id="IPR001633">
    <property type="entry name" value="EAL_dom"/>
</dbReference>
<dbReference type="SUPFAM" id="SSF141868">
    <property type="entry name" value="EAL domain-like"/>
    <property type="match status" value="1"/>
</dbReference>
<dbReference type="Proteomes" id="UP000194546">
    <property type="component" value="Unassembled WGS sequence"/>
</dbReference>
<evidence type="ECO:0000259" key="1">
    <source>
        <dbReference type="PROSITE" id="PS50883"/>
    </source>
</evidence>
<dbReference type="CDD" id="cd01948">
    <property type="entry name" value="EAL"/>
    <property type="match status" value="1"/>
</dbReference>
<dbReference type="EMBL" id="NBTY01000017">
    <property type="protein sequence ID" value="OTP79939.1"/>
    <property type="molecule type" value="Genomic_DNA"/>
</dbReference>
<proteinExistence type="predicted"/>
<organism evidence="2 3">
    <name type="scientific">Caballeronia sordidicola</name>
    <name type="common">Burkholderia sordidicola</name>
    <dbReference type="NCBI Taxonomy" id="196367"/>
    <lineage>
        <taxon>Bacteria</taxon>
        <taxon>Pseudomonadati</taxon>
        <taxon>Pseudomonadota</taxon>
        <taxon>Betaproteobacteria</taxon>
        <taxon>Burkholderiales</taxon>
        <taxon>Burkholderiaceae</taxon>
        <taxon>Caballeronia</taxon>
    </lineage>
</organism>
<dbReference type="InterPro" id="IPR050706">
    <property type="entry name" value="Cyclic-di-GMP_PDE-like"/>
</dbReference>
<evidence type="ECO:0000313" key="3">
    <source>
        <dbReference type="Proteomes" id="UP000194546"/>
    </source>
</evidence>
<dbReference type="PANTHER" id="PTHR33121:SF70">
    <property type="entry name" value="SIGNALING PROTEIN YKOW"/>
    <property type="match status" value="1"/>
</dbReference>
<dbReference type="GO" id="GO:0071111">
    <property type="term" value="F:cyclic-guanylate-specific phosphodiesterase activity"/>
    <property type="evidence" value="ECO:0007669"/>
    <property type="project" value="InterPro"/>
</dbReference>
<dbReference type="AlphaFoldDB" id="A0A242N8E4"/>
<evidence type="ECO:0000313" key="2">
    <source>
        <dbReference type="EMBL" id="OTP79939.1"/>
    </source>
</evidence>
<dbReference type="PANTHER" id="PTHR33121">
    <property type="entry name" value="CYCLIC DI-GMP PHOSPHODIESTERASE PDEF"/>
    <property type="match status" value="1"/>
</dbReference>
<dbReference type="Gene3D" id="3.20.20.450">
    <property type="entry name" value="EAL domain"/>
    <property type="match status" value="1"/>
</dbReference>
<comment type="caution">
    <text evidence="2">The sequence shown here is derived from an EMBL/GenBank/DDBJ whole genome shotgun (WGS) entry which is preliminary data.</text>
</comment>
<protein>
    <submittedName>
        <fullName evidence="2">Diguanylate cyclase/phosphodiesterase (GGDEF &amp; EAL protein) with PAS/PAC sensor(S)</fullName>
    </submittedName>
</protein>